<keyword evidence="3" id="KW-1185">Reference proteome</keyword>
<sequence length="127" mass="13520">MWWSISPVTVTTVTPSMVDRRTDSRSGPACSFICAVSATRFLVSLADPGPGPGPSPPGSAAGLSHRPYRAVPRAFLSGRLPRIARKMPTERAALRRVSAHRLTTAGHLDKSIPYAGKCVPHYGIVGD</sequence>
<proteinExistence type="predicted"/>
<protein>
    <submittedName>
        <fullName evidence="2">Uncharacterized protein</fullName>
    </submittedName>
</protein>
<dbReference type="Proteomes" id="UP000646738">
    <property type="component" value="Unassembled WGS sequence"/>
</dbReference>
<dbReference type="EMBL" id="BNEA01000015">
    <property type="protein sequence ID" value="GHI53205.1"/>
    <property type="molecule type" value="Genomic_DNA"/>
</dbReference>
<evidence type="ECO:0000313" key="3">
    <source>
        <dbReference type="Proteomes" id="UP000646738"/>
    </source>
</evidence>
<evidence type="ECO:0000256" key="1">
    <source>
        <dbReference type="SAM" id="MobiDB-lite"/>
    </source>
</evidence>
<reference evidence="3" key="1">
    <citation type="submission" date="2023-07" db="EMBL/GenBank/DDBJ databases">
        <title>Whole genome shotgun sequence of Streptomyces achromogenes subsp. rubradiris NBRC 14000.</title>
        <authorList>
            <person name="Komaki H."/>
            <person name="Tamura T."/>
        </authorList>
    </citation>
    <scope>NUCLEOTIDE SEQUENCE [LARGE SCALE GENOMIC DNA]</scope>
    <source>
        <strain evidence="3">NBRC 14000</strain>
    </source>
</reference>
<organism evidence="2 3">
    <name type="scientific">Streptomyces rubradiris</name>
    <name type="common">Streptomyces achromogenes subsp. rubradiris</name>
    <dbReference type="NCBI Taxonomy" id="285531"/>
    <lineage>
        <taxon>Bacteria</taxon>
        <taxon>Bacillati</taxon>
        <taxon>Actinomycetota</taxon>
        <taxon>Actinomycetes</taxon>
        <taxon>Kitasatosporales</taxon>
        <taxon>Streptomycetaceae</taxon>
        <taxon>Streptomyces</taxon>
    </lineage>
</organism>
<evidence type="ECO:0000313" key="2">
    <source>
        <dbReference type="EMBL" id="GHI53205.1"/>
    </source>
</evidence>
<accession>A0ABQ3RBK1</accession>
<gene>
    <name evidence="2" type="ORF">Srubr_30510</name>
</gene>
<name>A0ABQ3RBK1_STRRR</name>
<comment type="caution">
    <text evidence="2">The sequence shown here is derived from an EMBL/GenBank/DDBJ whole genome shotgun (WGS) entry which is preliminary data.</text>
</comment>
<feature type="region of interest" description="Disordered" evidence="1">
    <location>
        <begin position="45"/>
        <end position="65"/>
    </location>
</feature>